<evidence type="ECO:0000313" key="1">
    <source>
        <dbReference type="EMBL" id="MFM0442818.1"/>
    </source>
</evidence>
<organism evidence="1 2">
    <name type="scientific">Paraburkholderia strydomiana</name>
    <dbReference type="NCBI Taxonomy" id="1245417"/>
    <lineage>
        <taxon>Bacteria</taxon>
        <taxon>Pseudomonadati</taxon>
        <taxon>Pseudomonadota</taxon>
        <taxon>Betaproteobacteria</taxon>
        <taxon>Burkholderiales</taxon>
        <taxon>Burkholderiaceae</taxon>
        <taxon>Paraburkholderia</taxon>
    </lineage>
</organism>
<proteinExistence type="predicted"/>
<dbReference type="EMBL" id="JAQQDH010000001">
    <property type="protein sequence ID" value="MFM0442818.1"/>
    <property type="molecule type" value="Genomic_DNA"/>
</dbReference>
<evidence type="ECO:0008006" key="3">
    <source>
        <dbReference type="Google" id="ProtNLM"/>
    </source>
</evidence>
<keyword evidence="2" id="KW-1185">Reference proteome</keyword>
<comment type="caution">
    <text evidence="1">The sequence shown here is derived from an EMBL/GenBank/DDBJ whole genome shotgun (WGS) entry which is preliminary data.</text>
</comment>
<name>A0ABW9BVB5_9BURK</name>
<dbReference type="Proteomes" id="UP001629288">
    <property type="component" value="Unassembled WGS sequence"/>
</dbReference>
<sequence length="661" mass="74215">MNKLRAARSAKPLPYRIGLETDDEIKRLTAEFESMSLNDEALWVWNAWTVVNKKGTLRHLPLYPFYQAFGREFTERLFSACEDFFSASASAVVPGIGYLSDFVRSRPDIDAAYLDEPHAGENLWHDFFVYFKSQFKGSNKTMLAHWNEFSGFAKRRLIQRSLFPATLSRFPGPEANNFDALADEIPGAGRDTTKRSKLLFDLPEGNNGSELWSFLESACPLTLSRVRSWAESSVADSWARHVRRKRRARFTVSSGKFPAKPTKHARQKGPDRHMYAARNYETEGHFCDRGAKRTLASEKYPIPVGEAVHELGLPVSGTLLPFAALLVLEHPIITTTFLEELELWDDDDKLTNLTKQNGFWYLTGIKERAGVRLGQQRVPLSASTLRIIWKVASITKPLRKWLRENGNPLAKRLFLECGKGFSVPKPVSFSKNANAPGNREKFVLQLLKEDGTISTPDAEFLFRRFSLATLRKTVGVSIFVETRDPYKASRALGHDEYEPRLFSDYVPPQINALAFELIIRSLQGSTVAEALKDSPHRLFATGFKSNEELRKFLETNVFPEIGALSAAIHEENRSIIARAKRVSQVVFSISLESLVPIASAAEALKQSSLTLSPEGTKLASFARAIVDMLDARRGLEPTVDILVAEAKSQIDIDLVREALCG</sequence>
<protein>
    <recommendedName>
        <fullName evidence="3">Integrase</fullName>
    </recommendedName>
</protein>
<dbReference type="RefSeq" id="WP_408127349.1">
    <property type="nucleotide sequence ID" value="NZ_JAQQDH010000001.1"/>
</dbReference>
<reference evidence="1 2" key="1">
    <citation type="journal article" date="2024" name="Chem. Sci.">
        <title>Discovery of megapolipeptins by genome mining of a Burkholderiales bacteria collection.</title>
        <authorList>
            <person name="Paulo B.S."/>
            <person name="Recchia M.J.J."/>
            <person name="Lee S."/>
            <person name="Fergusson C.H."/>
            <person name="Romanowski S.B."/>
            <person name="Hernandez A."/>
            <person name="Krull N."/>
            <person name="Liu D.Y."/>
            <person name="Cavanagh H."/>
            <person name="Bos A."/>
            <person name="Gray C.A."/>
            <person name="Murphy B.T."/>
            <person name="Linington R.G."/>
            <person name="Eustaquio A.S."/>
        </authorList>
    </citation>
    <scope>NUCLEOTIDE SEQUENCE [LARGE SCALE GENOMIC DNA]</scope>
    <source>
        <strain evidence="1 2">RL17-379-BIB-C</strain>
    </source>
</reference>
<accession>A0ABW9BVB5</accession>
<gene>
    <name evidence="1" type="ORF">PQR00_04405</name>
</gene>
<evidence type="ECO:0000313" key="2">
    <source>
        <dbReference type="Proteomes" id="UP001629288"/>
    </source>
</evidence>